<dbReference type="InterPro" id="IPR046940">
    <property type="entry name" value="TPPII_Ig-like_sf"/>
</dbReference>
<dbReference type="InterPro" id="IPR046939">
    <property type="entry name" value="TPPII_C_sf"/>
</dbReference>
<organism evidence="20 21">
    <name type="scientific">Coemansia spiralis</name>
    <dbReference type="NCBI Taxonomy" id="417178"/>
    <lineage>
        <taxon>Eukaryota</taxon>
        <taxon>Fungi</taxon>
        <taxon>Fungi incertae sedis</taxon>
        <taxon>Zoopagomycota</taxon>
        <taxon>Kickxellomycotina</taxon>
        <taxon>Kickxellomycetes</taxon>
        <taxon>Kickxellales</taxon>
        <taxon>Kickxellaceae</taxon>
        <taxon>Coemansia</taxon>
    </lineage>
</organism>
<accession>A0A9W8GIQ1</accession>
<dbReference type="InterPro" id="IPR048384">
    <property type="entry name" value="TPPII_GBD"/>
</dbReference>
<feature type="domain" description="Tripeptidyl-peptidase II galactose-binding" evidence="19">
    <location>
        <begin position="681"/>
        <end position="782"/>
    </location>
</feature>
<keyword evidence="21" id="KW-1185">Reference proteome</keyword>
<dbReference type="EMBL" id="JANBTX010000026">
    <property type="protein sequence ID" value="KAJ2689404.1"/>
    <property type="molecule type" value="Genomic_DNA"/>
</dbReference>
<reference evidence="20" key="1">
    <citation type="submission" date="2022-07" db="EMBL/GenBank/DDBJ databases">
        <title>Phylogenomic reconstructions and comparative analyses of Kickxellomycotina fungi.</title>
        <authorList>
            <person name="Reynolds N.K."/>
            <person name="Stajich J.E."/>
            <person name="Barry K."/>
            <person name="Grigoriev I.V."/>
            <person name="Crous P."/>
            <person name="Smith M.E."/>
        </authorList>
    </citation>
    <scope>NUCLEOTIDE SEQUENCE</scope>
    <source>
        <strain evidence="20">CBS 109367</strain>
    </source>
</reference>
<dbReference type="InterPro" id="IPR050749">
    <property type="entry name" value="Glycosyl_Hydrolase_47"/>
</dbReference>
<keyword evidence="13" id="KW-0645">Protease</keyword>
<dbReference type="OrthoDB" id="10256524at2759"/>
<keyword evidence="13" id="KW-0720">Serine protease</keyword>
<dbReference type="GO" id="GO:0004571">
    <property type="term" value="F:mannosyl-oligosaccharide 1,2-alpha-mannosidase activity"/>
    <property type="evidence" value="ECO:0007669"/>
    <property type="project" value="UniProtKB-EC"/>
</dbReference>
<feature type="active site" description="Charge relay system" evidence="13">
    <location>
        <position position="454"/>
    </location>
</feature>
<comment type="cofactor">
    <cofactor evidence="1 11">
        <name>Ca(2+)</name>
        <dbReference type="ChEBI" id="CHEBI:29108"/>
    </cofactor>
</comment>
<comment type="pathway">
    <text evidence="2">Protein modification; protein glycosylation.</text>
</comment>
<feature type="compositionally biased region" description="Basic and acidic residues" evidence="15">
    <location>
        <begin position="1052"/>
        <end position="1071"/>
    </location>
</feature>
<proteinExistence type="inferred from homology"/>
<evidence type="ECO:0000313" key="21">
    <source>
        <dbReference type="Proteomes" id="UP001151516"/>
    </source>
</evidence>
<comment type="catalytic activity">
    <reaction evidence="9">
        <text>N(4)-(alpha-D-Man-(1-&gt;2)-alpha-D-Man-(1-&gt;2)-alpha-D-Man-(1-&gt;3)-[alpha-D-Man-(1-&gt;2)-alpha-D-Man-(1-&gt;3)-[alpha-D-Man-(1-&gt;2)-alpha-D-Man-(1-&gt;6)]-alpha-D-Man-(1-&gt;6)]-beta-D-Man-(1-&gt;4)-beta-D-GlcNAc-(1-&gt;4)-beta-D-GlcNAc)-L-asparaginyl-[protein] (N-glucan mannose isomer 9A1,2,3B1,2,3) + 4 H2O = N(4)-(alpha-D-Man-(1-&gt;3)-[alpha-D-Man-(1-&gt;3)-[alpha-D-Man-(1-&gt;6)]-alpha-D-Man-(1-&gt;6)]-beta-D-Man-(1-&gt;4)-beta-D-GlcNAc-(1-&gt;4)-beta-D-GlcNAc)-L-asparaginyl-[protein] (N-glucan mannose isomer 5A1,2) + 4 beta-D-mannose</text>
        <dbReference type="Rhea" id="RHEA:56008"/>
        <dbReference type="Rhea" id="RHEA-COMP:14356"/>
        <dbReference type="Rhea" id="RHEA-COMP:14367"/>
        <dbReference type="ChEBI" id="CHEBI:15377"/>
        <dbReference type="ChEBI" id="CHEBI:28563"/>
        <dbReference type="ChEBI" id="CHEBI:59087"/>
        <dbReference type="ChEBI" id="CHEBI:139493"/>
        <dbReference type="EC" id="3.2.1.113"/>
    </reaction>
</comment>
<dbReference type="InterPro" id="IPR036852">
    <property type="entry name" value="Peptidase_S8/S53_dom_sf"/>
</dbReference>
<comment type="caution">
    <text evidence="20">The sequence shown here is derived from an EMBL/GenBank/DDBJ whole genome shotgun (WGS) entry which is preliminary data.</text>
</comment>
<dbReference type="SUPFAM" id="SSF48225">
    <property type="entry name" value="Seven-hairpin glycosidases"/>
    <property type="match status" value="1"/>
</dbReference>
<comment type="similarity">
    <text evidence="13">Belongs to the peptidase S8 family.</text>
</comment>
<feature type="active site" description="Charge relay system" evidence="13">
    <location>
        <position position="50"/>
    </location>
</feature>
<keyword evidence="4 11" id="KW-0479">Metal-binding</keyword>
<evidence type="ECO:0000256" key="14">
    <source>
        <dbReference type="RuleBase" id="RU361193"/>
    </source>
</evidence>
<dbReference type="GO" id="GO:0005509">
    <property type="term" value="F:calcium ion binding"/>
    <property type="evidence" value="ECO:0007669"/>
    <property type="project" value="InterPro"/>
</dbReference>
<dbReference type="PROSITE" id="PS51892">
    <property type="entry name" value="SUBTILASE"/>
    <property type="match status" value="1"/>
</dbReference>
<evidence type="ECO:0000259" key="16">
    <source>
        <dbReference type="Pfam" id="PF00082"/>
    </source>
</evidence>
<feature type="active site" description="Proton donor" evidence="10">
    <location>
        <position position="1677"/>
    </location>
</feature>
<dbReference type="PRINTS" id="PR00747">
    <property type="entry name" value="GLYHDRLASE47"/>
</dbReference>
<evidence type="ECO:0000256" key="15">
    <source>
        <dbReference type="SAM" id="MobiDB-lite"/>
    </source>
</evidence>
<dbReference type="InterPro" id="IPR048383">
    <property type="entry name" value="TPPII_Ig-like-1"/>
</dbReference>
<dbReference type="Pfam" id="PF21223">
    <property type="entry name" value="TPPII_Ig-like-1"/>
    <property type="match status" value="1"/>
</dbReference>
<evidence type="ECO:0000256" key="3">
    <source>
        <dbReference type="ARBA" id="ARBA00007658"/>
    </source>
</evidence>
<evidence type="ECO:0000256" key="4">
    <source>
        <dbReference type="ARBA" id="ARBA00022723"/>
    </source>
</evidence>
<keyword evidence="5 13" id="KW-0378">Hydrolase</keyword>
<evidence type="ECO:0000256" key="5">
    <source>
        <dbReference type="ARBA" id="ARBA00022801"/>
    </source>
</evidence>
<dbReference type="GO" id="GO:0016020">
    <property type="term" value="C:membrane"/>
    <property type="evidence" value="ECO:0007669"/>
    <property type="project" value="InterPro"/>
</dbReference>
<evidence type="ECO:0000256" key="11">
    <source>
        <dbReference type="PIRSR" id="PIRSR601382-2"/>
    </source>
</evidence>
<dbReference type="Pfam" id="PF21316">
    <property type="entry name" value="TPPII_GBD"/>
    <property type="match status" value="1"/>
</dbReference>
<keyword evidence="14" id="KW-0326">Glycosidase</keyword>
<feature type="binding site" evidence="11">
    <location>
        <position position="1808"/>
    </location>
    <ligand>
        <name>Ca(2+)</name>
        <dbReference type="ChEBI" id="CHEBI:29108"/>
    </ligand>
</feature>
<dbReference type="InterPro" id="IPR022229">
    <property type="entry name" value="TPPII_Ig-like-2"/>
</dbReference>
<dbReference type="Pfam" id="PF01532">
    <property type="entry name" value="Glyco_hydro_47"/>
    <property type="match status" value="1"/>
</dbReference>
<dbReference type="EC" id="3.2.1.-" evidence="14"/>
<dbReference type="Gene3D" id="2.60.40.3170">
    <property type="match status" value="1"/>
</dbReference>
<evidence type="ECO:0000256" key="12">
    <source>
        <dbReference type="PIRSR" id="PIRSR601382-3"/>
    </source>
</evidence>
<dbReference type="PANTHER" id="PTHR11742:SF55">
    <property type="entry name" value="ENDOPLASMIC RETICULUM MANNOSYL-OLIGOSACCHARIDE 1,2-ALPHA-MANNOSIDASE"/>
    <property type="match status" value="1"/>
</dbReference>
<dbReference type="Gene3D" id="1.50.10.10">
    <property type="match status" value="1"/>
</dbReference>
<dbReference type="Pfam" id="PF12580">
    <property type="entry name" value="TPPII"/>
    <property type="match status" value="1"/>
</dbReference>
<feature type="domain" description="Tripeptidyl-peptidase II first Ig-like" evidence="18">
    <location>
        <begin position="531"/>
        <end position="662"/>
    </location>
</feature>
<evidence type="ECO:0000259" key="18">
    <source>
        <dbReference type="Pfam" id="PF21223"/>
    </source>
</evidence>
<feature type="active site" evidence="10">
    <location>
        <position position="1720"/>
    </location>
</feature>
<dbReference type="GO" id="GO:0036503">
    <property type="term" value="P:ERAD pathway"/>
    <property type="evidence" value="ECO:0007669"/>
    <property type="project" value="UniProtKB-ARBA"/>
</dbReference>
<evidence type="ECO:0000256" key="9">
    <source>
        <dbReference type="ARBA" id="ARBA00048605"/>
    </source>
</evidence>
<evidence type="ECO:0000256" key="7">
    <source>
        <dbReference type="ARBA" id="ARBA00023157"/>
    </source>
</evidence>
<feature type="active site" description="Charge relay system" evidence="13">
    <location>
        <position position="268"/>
    </location>
</feature>
<feature type="region of interest" description="Disordered" evidence="15">
    <location>
        <begin position="1051"/>
        <end position="1071"/>
    </location>
</feature>
<feature type="active site" description="Proton donor" evidence="10">
    <location>
        <position position="1439"/>
    </location>
</feature>
<feature type="disulfide bond" evidence="12">
    <location>
        <begin position="1634"/>
        <end position="1663"/>
    </location>
</feature>
<feature type="domain" description="Peptidase S8/S53" evidence="16">
    <location>
        <begin position="41"/>
        <end position="501"/>
    </location>
</feature>
<sequence>MTATGTHPTASPRAEFPTLGLLPRADTQAGDFVRKHPTYDGRGTVVAILDTGIDPGAKGLQLTSDGKRKVLDFVDCTGSGDVPLSAPIKSADDGRLEVEGPSGRRLRLNPEWRNPSGEWRVGAKRLYDIAPSQVKTSVQAERKDRFATHAQVLADSVSARLAEAKKNTKPDDDTRLELDAQAGVLASLGESYADQGPYFDCVVFHDGEQWRAAIDTAESGDLSEAQALGAYKLTGDVGHLCKRQLLYYTLNFYDDARTLSIVTSVGSHSTHVAGIVAAYHPDEPQNNGVAPGAQLLSLLIGDHRVNSLETGVGLTRAANAIVEHGADLANMSFGEPTAASNVGQWVQLVRNEVVARHRCIFVSSAGNEGPALTTVGAPGGTTDGIISVGAYVGYEQIKADHAMYDTVKDTVFTWCSRGPTADGAVGVDIYAPGSAIASYPAYSQQRLHLANGTSMSSPNLCGCLALLVSAWKQELADDSPDPALKISPYRVKNAIVATAKQFGDELGAGLVQTDAAWQYLKKHAERRYEDVEYAVRVAETGNSRGIYLRDAEDSACARHLQVLVAPVFPGDARAKLEHDPDGMHGESQSQARFDYEQRVILVPSASWVRVPEALYISSEGRVFSAKVDATQLEPGRLHVASIQGFDSACVDRGPIFTVPITVTKPLPVEASACVRFNDLRFLPTEVVRRFVAVPYGATKAHLTIRAGNAAANSSAPAMFYLHCIQLARQERFTKYQLKARVNIGHPSYVSGAGSAEQCYTNSMDVIGGATLEICVAPFWSQLDPHEIDVSVEFNGILPAGSEHAGTSESHGISSGIVVNGNYIVSRTDFVAAVRPEYEIKPDATLDTLRKSLRPTEAAISPMGSERDLHLTTGAMIQKLMLEYKLEIKSDNTSLRLRMPAVDTQIYENWADDFALAVFDANKRRVAVQISYTSKITLKKKGDYLVRVQIRHRSAKDLESLKDLPLLVDFSLGSSIKLSTASSIASALTSSITGTPSPVSAIARGSRVPLFFKTDAASLPSDAAPGDILYGSLSLNKKTAKMALEYVVPTAKSVEKESPNGEKSTDEDISDQKAMEEAMRKLRVEWIGKTKNEAERSKLVSELVAEVKDSEEDHAAILAAQLDTIDVGRKTLPWNADSKFTEPAANKVVTIADKIVSLTQNLALTSRLYENQTKDEDKKLKKKADLAKTRLTNALTSKCRALGYLTTQTSFMSSASDASGDFVDVEAEDGAEERLAALERAVKELGRWTDKKAQADSVEYLMASLPLFVAKQQYGRALQPVLKWIAAAPLSRANAGERKAMTELRDLLLTKLQWSLWTGHFKELALVDTPASYEAMYKLPWKKGPNNEHTLLDFKRQQSIREATRHAWAGYKKHAWGKDELQPVTQSSNLRWGDWAITLVDSLDTLKLVGLEEDYVEAKEYLRTVRFDRSPAGYSVSFFEMTIRALGGLLGAYELDQDPMLLEKAKQVGDSLAYAFDTPTGLPTSYVDVNRKKSEYSSRICIVEAGTLQLEFKKLSELTGDPKYSRYAERAQDVIESGKRKHEGLYPAYIFTDTGIFDGSSEYSMGAMSDSFYEYHLKQHILHNGKEPKFMKRYVTSVEAVKKMLVAKSESGYTYIGKLLAHASAPDTEMEHLACFYPGLLALGAQVLDRPQDLVLAEELARTCYASYEMTPTGLGPERFGFKTKEEAKVHNGYQLRPGSSKTFNGDGMGAADGRYILRPETVETLFVLYRVTGDTKYQEWGWNIFLAIEKHAKVEFGYAGVADVYQTNTTWNHIDAMESFFLAETLKYLYLLFSPIDVISLDEYVFNTEAHPFRIMK</sequence>
<evidence type="ECO:0000313" key="20">
    <source>
        <dbReference type="EMBL" id="KAJ2689404.1"/>
    </source>
</evidence>
<dbReference type="GO" id="GO:0004252">
    <property type="term" value="F:serine-type endopeptidase activity"/>
    <property type="evidence" value="ECO:0007669"/>
    <property type="project" value="UniProtKB-UniRule"/>
</dbReference>
<evidence type="ECO:0000256" key="2">
    <source>
        <dbReference type="ARBA" id="ARBA00004922"/>
    </source>
</evidence>
<dbReference type="InterPro" id="IPR000209">
    <property type="entry name" value="Peptidase_S8/S53_dom"/>
</dbReference>
<evidence type="ECO:0000256" key="13">
    <source>
        <dbReference type="PROSITE-ProRule" id="PRU01240"/>
    </source>
</evidence>
<dbReference type="PANTHER" id="PTHR11742">
    <property type="entry name" value="MANNOSYL-OLIGOSACCHARIDE ALPHA-1,2-MANNOSIDASE-RELATED"/>
    <property type="match status" value="1"/>
</dbReference>
<dbReference type="Gene3D" id="3.40.50.200">
    <property type="entry name" value="Peptidase S8/S53 domain"/>
    <property type="match status" value="2"/>
</dbReference>
<name>A0A9W8GIQ1_9FUNG</name>
<evidence type="ECO:0000259" key="17">
    <source>
        <dbReference type="Pfam" id="PF12580"/>
    </source>
</evidence>
<dbReference type="InterPro" id="IPR001382">
    <property type="entry name" value="Glyco_hydro_47"/>
</dbReference>
<keyword evidence="6 11" id="KW-0106">Calcium</keyword>
<dbReference type="Pfam" id="PF00082">
    <property type="entry name" value="Peptidase_S8"/>
    <property type="match status" value="1"/>
</dbReference>
<dbReference type="GO" id="GO:0005783">
    <property type="term" value="C:endoplasmic reticulum"/>
    <property type="evidence" value="ECO:0007669"/>
    <property type="project" value="TreeGrafter"/>
</dbReference>
<dbReference type="InterPro" id="IPR036026">
    <property type="entry name" value="Seven-hairpin_glycosidases"/>
</dbReference>
<dbReference type="SUPFAM" id="SSF52743">
    <property type="entry name" value="Subtilisin-like"/>
    <property type="match status" value="1"/>
</dbReference>
<feature type="active site" evidence="10">
    <location>
        <position position="1569"/>
    </location>
</feature>
<evidence type="ECO:0000256" key="10">
    <source>
        <dbReference type="PIRSR" id="PIRSR601382-1"/>
    </source>
</evidence>
<protein>
    <recommendedName>
        <fullName evidence="14">alpha-1,2-Mannosidase</fullName>
        <ecNumber evidence="14">3.2.1.-</ecNumber>
    </recommendedName>
</protein>
<dbReference type="Gene3D" id="1.25.40.710">
    <property type="match status" value="1"/>
</dbReference>
<feature type="domain" description="Tripeptidyl peptidase II second Ig-like" evidence="17">
    <location>
        <begin position="833"/>
        <end position="1018"/>
    </location>
</feature>
<comment type="catalytic activity">
    <reaction evidence="8">
        <text>N(4)-(alpha-D-Man-(1-&gt;2)-alpha-D-Man-(1-&gt;2)-alpha-D-Man-(1-&gt;3)-[alpha-D-Man-(1-&gt;3)-[alpha-D-Man-(1-&gt;2)-alpha-D-Man-(1-&gt;6)]-alpha-D-Man-(1-&gt;6)]-beta-D-Man-(1-&gt;4)-beta-D-GlcNAc-(1-&gt;4)-beta-D-GlcNAc)-L-asparaginyl-[protein] (N-glucan mannose isomer 8A1,2,3B1,3) + 3 H2O = N(4)-(alpha-D-Man-(1-&gt;3)-[alpha-D-Man-(1-&gt;3)-[alpha-D-Man-(1-&gt;6)]-alpha-D-Man-(1-&gt;6)]-beta-D-Man-(1-&gt;4)-beta-D-GlcNAc-(1-&gt;4)-beta-D-GlcNAc)-L-asparaginyl-[protein] (N-glucan mannose isomer 5A1,2) + 3 beta-D-mannose</text>
        <dbReference type="Rhea" id="RHEA:56028"/>
        <dbReference type="Rhea" id="RHEA-COMP:14358"/>
        <dbReference type="Rhea" id="RHEA-COMP:14367"/>
        <dbReference type="ChEBI" id="CHEBI:15377"/>
        <dbReference type="ChEBI" id="CHEBI:28563"/>
        <dbReference type="ChEBI" id="CHEBI:59087"/>
        <dbReference type="ChEBI" id="CHEBI:60628"/>
        <dbReference type="EC" id="3.2.1.113"/>
    </reaction>
</comment>
<gene>
    <name evidence="20" type="ORF">IWW39_001534</name>
</gene>
<dbReference type="InterPro" id="IPR012341">
    <property type="entry name" value="6hp_glycosidase-like_sf"/>
</dbReference>
<dbReference type="GO" id="GO:0005975">
    <property type="term" value="P:carbohydrate metabolic process"/>
    <property type="evidence" value="ECO:0007669"/>
    <property type="project" value="InterPro"/>
</dbReference>
<keyword evidence="7 12" id="KW-1015">Disulfide bond</keyword>
<comment type="similarity">
    <text evidence="3 14">Belongs to the glycosyl hydrolase 47 family.</text>
</comment>
<evidence type="ECO:0000256" key="1">
    <source>
        <dbReference type="ARBA" id="ARBA00001913"/>
    </source>
</evidence>
<dbReference type="Proteomes" id="UP001151516">
    <property type="component" value="Unassembled WGS sequence"/>
</dbReference>
<evidence type="ECO:0000256" key="6">
    <source>
        <dbReference type="ARBA" id="ARBA00022837"/>
    </source>
</evidence>
<evidence type="ECO:0000256" key="8">
    <source>
        <dbReference type="ARBA" id="ARBA00047669"/>
    </source>
</evidence>
<evidence type="ECO:0000259" key="19">
    <source>
        <dbReference type="Pfam" id="PF21316"/>
    </source>
</evidence>